<evidence type="ECO:0000313" key="2">
    <source>
        <dbReference type="EMBL" id="PFX20497.1"/>
    </source>
</evidence>
<dbReference type="Proteomes" id="UP000225706">
    <property type="component" value="Unassembled WGS sequence"/>
</dbReference>
<organism evidence="2 3">
    <name type="scientific">Stylophora pistillata</name>
    <name type="common">Smooth cauliflower coral</name>
    <dbReference type="NCBI Taxonomy" id="50429"/>
    <lineage>
        <taxon>Eukaryota</taxon>
        <taxon>Metazoa</taxon>
        <taxon>Cnidaria</taxon>
        <taxon>Anthozoa</taxon>
        <taxon>Hexacorallia</taxon>
        <taxon>Scleractinia</taxon>
        <taxon>Astrocoeniina</taxon>
        <taxon>Pocilloporidae</taxon>
        <taxon>Stylophora</taxon>
    </lineage>
</organism>
<sequence length="560" mass="63688">MTSSVEYSEEQLNYYRICYVATDILTEGLRKIFKQEWDNRYKVTLGEWKDLPKNGLDFRNGESPWNQRKHARLFTTMTKGNRADWDCTMLFYAILFSDCIHSLNAVVRSNVDNLRLFRNEEFAHIARGHLSYVEFQSAISKVENTFQALSLSTVEIQDLKTQKCFPTEQLRRVLKNVDDLKQEVQEKEKEVQEKEKEVQEKDKKLHETGKELREKEEQRQTLEEQLNSDAPSFCILPPKPSHRVADRDSDVSEIIQKLKELKRCTRLSYLYISGNPGSGKSQIASLVAKRFFDEVTEEIPSTAFFVMTLNAGNSKTLLESYVSFARHLKCPEYAVTNTFTSKDLSTIEKIRSLKTLISPKIELYSSWLLIVDNVTSMSHLDGNLPDPGNGQWARGQLLITTQDTAAIPLSSSFIQHISVSKGMDPHEARSLLEILSEVTDPEMEKVCQVLDYQPLALASAATYVREVRKTGLSSSFGFIDFLKKLNQGKRSTTEAMLTETNPSYKNSMTAATTLAVEKAIATDKANFLLDSTTEYEMFLDTTDTYSILVAISEGHDVLGQ</sequence>
<accession>A0A2B4RVY5</accession>
<comment type="caution">
    <text evidence="2">The sequence shown here is derived from an EMBL/GenBank/DDBJ whole genome shotgun (WGS) entry which is preliminary data.</text>
</comment>
<dbReference type="AlphaFoldDB" id="A0A2B4RVY5"/>
<dbReference type="EMBL" id="LSMT01000314">
    <property type="protein sequence ID" value="PFX20497.1"/>
    <property type="molecule type" value="Genomic_DNA"/>
</dbReference>
<dbReference type="Gene3D" id="3.40.50.300">
    <property type="entry name" value="P-loop containing nucleotide triphosphate hydrolases"/>
    <property type="match status" value="1"/>
</dbReference>
<feature type="compositionally biased region" description="Basic and acidic residues" evidence="1">
    <location>
        <begin position="187"/>
        <end position="222"/>
    </location>
</feature>
<dbReference type="SUPFAM" id="SSF52540">
    <property type="entry name" value="P-loop containing nucleoside triphosphate hydrolases"/>
    <property type="match status" value="1"/>
</dbReference>
<protein>
    <submittedName>
        <fullName evidence="2">Uncharacterized protein</fullName>
    </submittedName>
</protein>
<dbReference type="InterPro" id="IPR027417">
    <property type="entry name" value="P-loop_NTPase"/>
</dbReference>
<name>A0A2B4RVY5_STYPI</name>
<evidence type="ECO:0000313" key="3">
    <source>
        <dbReference type="Proteomes" id="UP000225706"/>
    </source>
</evidence>
<dbReference type="OrthoDB" id="3485858at2759"/>
<proteinExistence type="predicted"/>
<feature type="region of interest" description="Disordered" evidence="1">
    <location>
        <begin position="187"/>
        <end position="225"/>
    </location>
</feature>
<gene>
    <name evidence="2" type="ORF">AWC38_SpisGene15058</name>
</gene>
<keyword evidence="3" id="KW-1185">Reference proteome</keyword>
<evidence type="ECO:0000256" key="1">
    <source>
        <dbReference type="SAM" id="MobiDB-lite"/>
    </source>
</evidence>
<reference evidence="3" key="1">
    <citation type="journal article" date="2017" name="bioRxiv">
        <title>Comparative analysis of the genomes of Stylophora pistillata and Acropora digitifera provides evidence for extensive differences between species of corals.</title>
        <authorList>
            <person name="Voolstra C.R."/>
            <person name="Li Y."/>
            <person name="Liew Y.J."/>
            <person name="Baumgarten S."/>
            <person name="Zoccola D."/>
            <person name="Flot J.-F."/>
            <person name="Tambutte S."/>
            <person name="Allemand D."/>
            <person name="Aranda M."/>
        </authorList>
    </citation>
    <scope>NUCLEOTIDE SEQUENCE [LARGE SCALE GENOMIC DNA]</scope>
</reference>